<organism evidence="1 2">
    <name type="scientific">Dysgonomonas hofstadii</name>
    <dbReference type="NCBI Taxonomy" id="637886"/>
    <lineage>
        <taxon>Bacteria</taxon>
        <taxon>Pseudomonadati</taxon>
        <taxon>Bacteroidota</taxon>
        <taxon>Bacteroidia</taxon>
        <taxon>Bacteroidales</taxon>
        <taxon>Dysgonomonadaceae</taxon>
        <taxon>Dysgonomonas</taxon>
    </lineage>
</organism>
<gene>
    <name evidence="1" type="ORF">GGR21_000923</name>
</gene>
<dbReference type="EMBL" id="JACIEP010000003">
    <property type="protein sequence ID" value="MBB4035034.1"/>
    <property type="molecule type" value="Genomic_DNA"/>
</dbReference>
<name>A0A840CND4_9BACT</name>
<proteinExistence type="predicted"/>
<protein>
    <recommendedName>
        <fullName evidence="3">Lipoprotein</fullName>
    </recommendedName>
</protein>
<reference evidence="1 2" key="1">
    <citation type="submission" date="2020-08" db="EMBL/GenBank/DDBJ databases">
        <title>Genomic Encyclopedia of Type Strains, Phase IV (KMG-IV): sequencing the most valuable type-strain genomes for metagenomic binning, comparative biology and taxonomic classification.</title>
        <authorList>
            <person name="Goeker M."/>
        </authorList>
    </citation>
    <scope>NUCLEOTIDE SEQUENCE [LARGE SCALE GENOMIC DNA]</scope>
    <source>
        <strain evidence="1 2">DSM 104969</strain>
    </source>
</reference>
<dbReference type="PROSITE" id="PS51257">
    <property type="entry name" value="PROKAR_LIPOPROTEIN"/>
    <property type="match status" value="1"/>
</dbReference>
<keyword evidence="2" id="KW-1185">Reference proteome</keyword>
<accession>A0A840CND4</accession>
<evidence type="ECO:0000313" key="1">
    <source>
        <dbReference type="EMBL" id="MBB4035034.1"/>
    </source>
</evidence>
<comment type="caution">
    <text evidence="1">The sequence shown here is derived from an EMBL/GenBank/DDBJ whole genome shotgun (WGS) entry which is preliminary data.</text>
</comment>
<dbReference type="Proteomes" id="UP000555103">
    <property type="component" value="Unassembled WGS sequence"/>
</dbReference>
<sequence length="219" mass="25288">MRKIVFIPFLFILLFLSCGRRDVVDNNIPQMSLRDTLHLLMDKALLVDSFEFATDSLPLAYLKTGYFLDSLTKNALLIYNPADTSYTIKLYTQANDIWVQNDSVPGIWGLPAFFEIKYMDYNFDGINDIYIQTSVSNNLPISRGHLFTVDRDSLKLNYHYETKDLGNLAPDKENKVVYSQEAIIDNYGLWKYQVSAHQWEEGRLIIIRKEDPVDPDAGK</sequence>
<evidence type="ECO:0008006" key="3">
    <source>
        <dbReference type="Google" id="ProtNLM"/>
    </source>
</evidence>
<evidence type="ECO:0000313" key="2">
    <source>
        <dbReference type="Proteomes" id="UP000555103"/>
    </source>
</evidence>
<dbReference type="InterPro" id="IPR058087">
    <property type="entry name" value="XAC2610_dom"/>
</dbReference>
<dbReference type="RefSeq" id="WP_183305986.1">
    <property type="nucleotide sequence ID" value="NZ_JACIEP010000003.1"/>
</dbReference>
<dbReference type="NCBIfam" id="NF047539">
    <property type="entry name" value="XAC2610_fam"/>
    <property type="match status" value="1"/>
</dbReference>
<dbReference type="AlphaFoldDB" id="A0A840CND4"/>